<sequence>MFRWLLYTCLLIHTTLLAAEPGKDTVVVSPAVKQQWQALQADDDLAGWIYERINYTTADPAHRLPVLTGTEKEAWRKPRTDEDYGAWLDLLVNLGYYQLYTGNILSSIHYYEKAWQFYKTVQPDQYDVEEYILQPLGNNYTRLGDYESALYIQEQCLALAKGKQDTRLIVAAYGNMAVLRRSQGHWQRAIALCELGLPYAENNPPVHGLLLNTLGDIAFDQQQYDRAREYNKMALQQFKSVSPAPHVAYWMESAYVLAGRLETALGNYPAALQYFRQALAITEQHFKGGRQREKAKIQVYTGHALLAQKQVSTAQQAYQQALKILLPPFRITGTGVLPEESWLYAENTLQDALEGLSATYYEQGNTILALKSMDLCLAATAKLRNEFAGIDSRALLQQENRRRIELAMRIAYHAYQTTGQNSYAQRMLQYAEQGKAQLLLDEIRRNIAYAALKDKDSLFRRMQHVEQALAYYGQEAAQEKDISKNNSGALAYEMSVLQRKLQDKYPALLQSSRLTTLQCDTLLQRLPANLETILCFAGQTQWFFLHANRNGVQTVYTIDSVSQWQQQCRSFVQKYFKQGPGAMINAPQQYYADAWQLYTKLFPHQQWKADKTYLLLTDDVLGYVPLDALVTDSIYQPVISAWPFLVKQANISYGYSLQSWQQLRGRPAGTGGFTGFFITHDSSHRRIPAVVREQEELQENVQGKFIANNAATLTHFEQALQQTNILHISSHAGLYGPQHEPALELADGNFPLSALTAQLHAPRLVVLSACRTADGWLMQGEGVQSLSWGFAAAGIPGVIAGLWNVNDAGAASFMPHFYADLQQQQSPGTALRNAKLQWLTEQQNNPVLSLPYYWAGWVYMGVPQSLSITAPVKWYNWWIVGGVLLLAGSVWWWRRKPTYQNN</sequence>
<feature type="signal peptide" evidence="3">
    <location>
        <begin position="1"/>
        <end position="18"/>
    </location>
</feature>
<dbReference type="EMBL" id="JBEXAC010000001">
    <property type="protein sequence ID" value="MET6997732.1"/>
    <property type="molecule type" value="Genomic_DNA"/>
</dbReference>
<gene>
    <name evidence="5" type="ORF">ABR189_10150</name>
</gene>
<dbReference type="Pfam" id="PF13424">
    <property type="entry name" value="TPR_12"/>
    <property type="match status" value="1"/>
</dbReference>
<dbReference type="Pfam" id="PF12770">
    <property type="entry name" value="CHAT"/>
    <property type="match status" value="1"/>
</dbReference>
<dbReference type="PANTHER" id="PTHR10098:SF108">
    <property type="entry name" value="TETRATRICOPEPTIDE REPEAT PROTEIN 28"/>
    <property type="match status" value="1"/>
</dbReference>
<proteinExistence type="predicted"/>
<dbReference type="SUPFAM" id="SSF48452">
    <property type="entry name" value="TPR-like"/>
    <property type="match status" value="1"/>
</dbReference>
<dbReference type="RefSeq" id="WP_354660367.1">
    <property type="nucleotide sequence ID" value="NZ_JBEXAC010000001.1"/>
</dbReference>
<keyword evidence="2" id="KW-0812">Transmembrane</keyword>
<evidence type="ECO:0000256" key="2">
    <source>
        <dbReference type="SAM" id="Phobius"/>
    </source>
</evidence>
<comment type="caution">
    <text evidence="5">The sequence shown here is derived from an EMBL/GenBank/DDBJ whole genome shotgun (WGS) entry which is preliminary data.</text>
</comment>
<evidence type="ECO:0000256" key="3">
    <source>
        <dbReference type="SAM" id="SignalP"/>
    </source>
</evidence>
<dbReference type="InterPro" id="IPR024983">
    <property type="entry name" value="CHAT_dom"/>
</dbReference>
<dbReference type="PANTHER" id="PTHR10098">
    <property type="entry name" value="RAPSYN-RELATED"/>
    <property type="match status" value="1"/>
</dbReference>
<evidence type="ECO:0000313" key="5">
    <source>
        <dbReference type="EMBL" id="MET6997732.1"/>
    </source>
</evidence>
<keyword evidence="2" id="KW-0472">Membrane</keyword>
<name>A0ABV2T535_9BACT</name>
<feature type="transmembrane region" description="Helical" evidence="2">
    <location>
        <begin position="874"/>
        <end position="893"/>
    </location>
</feature>
<feature type="domain" description="CHAT" evidence="4">
    <location>
        <begin position="596"/>
        <end position="861"/>
    </location>
</feature>
<evidence type="ECO:0000259" key="4">
    <source>
        <dbReference type="Pfam" id="PF12770"/>
    </source>
</evidence>
<accession>A0ABV2T535</accession>
<dbReference type="Gene3D" id="1.25.40.10">
    <property type="entry name" value="Tetratricopeptide repeat domain"/>
    <property type="match status" value="2"/>
</dbReference>
<dbReference type="InterPro" id="IPR011990">
    <property type="entry name" value="TPR-like_helical_dom_sf"/>
</dbReference>
<keyword evidence="2" id="KW-1133">Transmembrane helix</keyword>
<dbReference type="Proteomes" id="UP001549749">
    <property type="component" value="Unassembled WGS sequence"/>
</dbReference>
<keyword evidence="3" id="KW-0732">Signal</keyword>
<protein>
    <submittedName>
        <fullName evidence="5">CHAT domain-containing tetratricopeptide repeat protein</fullName>
    </submittedName>
</protein>
<feature type="chain" id="PRO_5046318354" evidence="3">
    <location>
        <begin position="19"/>
        <end position="902"/>
    </location>
</feature>
<evidence type="ECO:0000256" key="1">
    <source>
        <dbReference type="PROSITE-ProRule" id="PRU00339"/>
    </source>
</evidence>
<dbReference type="SMART" id="SM00028">
    <property type="entry name" value="TPR"/>
    <property type="match status" value="5"/>
</dbReference>
<evidence type="ECO:0000313" key="6">
    <source>
        <dbReference type="Proteomes" id="UP001549749"/>
    </source>
</evidence>
<organism evidence="5 6">
    <name type="scientific">Chitinophaga defluvii</name>
    <dbReference type="NCBI Taxonomy" id="3163343"/>
    <lineage>
        <taxon>Bacteria</taxon>
        <taxon>Pseudomonadati</taxon>
        <taxon>Bacteroidota</taxon>
        <taxon>Chitinophagia</taxon>
        <taxon>Chitinophagales</taxon>
        <taxon>Chitinophagaceae</taxon>
        <taxon>Chitinophaga</taxon>
    </lineage>
</organism>
<reference evidence="5 6" key="1">
    <citation type="submission" date="2024-06" db="EMBL/GenBank/DDBJ databases">
        <title>Chitinophaga defluvii sp. nov., isolated from municipal sewage.</title>
        <authorList>
            <person name="Zhang L."/>
        </authorList>
    </citation>
    <scope>NUCLEOTIDE SEQUENCE [LARGE SCALE GENOMIC DNA]</scope>
    <source>
        <strain evidence="5 6">H8</strain>
    </source>
</reference>
<keyword evidence="6" id="KW-1185">Reference proteome</keyword>
<dbReference type="InterPro" id="IPR019734">
    <property type="entry name" value="TPR_rpt"/>
</dbReference>
<keyword evidence="1" id="KW-0802">TPR repeat</keyword>
<feature type="repeat" description="TPR" evidence="1">
    <location>
        <begin position="252"/>
        <end position="285"/>
    </location>
</feature>
<dbReference type="PROSITE" id="PS50005">
    <property type="entry name" value="TPR"/>
    <property type="match status" value="1"/>
</dbReference>